<comment type="caution">
    <text evidence="1">The sequence shown here is derived from an EMBL/GenBank/DDBJ whole genome shotgun (WGS) entry which is preliminary data.</text>
</comment>
<dbReference type="Proteomes" id="UP001060215">
    <property type="component" value="Chromosome 6"/>
</dbReference>
<evidence type="ECO:0000313" key="1">
    <source>
        <dbReference type="EMBL" id="KAI8024576.1"/>
    </source>
</evidence>
<gene>
    <name evidence="1" type="ORF">LOK49_LG03G02092</name>
</gene>
<accession>A0ACC0IL64</accession>
<dbReference type="EMBL" id="CM045763">
    <property type="protein sequence ID" value="KAI8024576.1"/>
    <property type="molecule type" value="Genomic_DNA"/>
</dbReference>
<protein>
    <submittedName>
        <fullName evidence="1">Uncharacterized protein</fullName>
    </submittedName>
</protein>
<reference evidence="1 2" key="1">
    <citation type="journal article" date="2022" name="Plant J.">
        <title>Chromosome-level genome of Camellia lanceoleosa provides a valuable resource for understanding genome evolution and self-incompatibility.</title>
        <authorList>
            <person name="Gong W."/>
            <person name="Xiao S."/>
            <person name="Wang L."/>
            <person name="Liao Z."/>
            <person name="Chang Y."/>
            <person name="Mo W."/>
            <person name="Hu G."/>
            <person name="Li W."/>
            <person name="Zhao G."/>
            <person name="Zhu H."/>
            <person name="Hu X."/>
            <person name="Ji K."/>
            <person name="Xiang X."/>
            <person name="Song Q."/>
            <person name="Yuan D."/>
            <person name="Jin S."/>
            <person name="Zhang L."/>
        </authorList>
    </citation>
    <scope>NUCLEOTIDE SEQUENCE [LARGE SCALE GENOMIC DNA]</scope>
    <source>
        <strain evidence="1">SQ_2022a</strain>
    </source>
</reference>
<keyword evidence="2" id="KW-1185">Reference proteome</keyword>
<organism evidence="1 2">
    <name type="scientific">Camellia lanceoleosa</name>
    <dbReference type="NCBI Taxonomy" id="1840588"/>
    <lineage>
        <taxon>Eukaryota</taxon>
        <taxon>Viridiplantae</taxon>
        <taxon>Streptophyta</taxon>
        <taxon>Embryophyta</taxon>
        <taxon>Tracheophyta</taxon>
        <taxon>Spermatophyta</taxon>
        <taxon>Magnoliopsida</taxon>
        <taxon>eudicotyledons</taxon>
        <taxon>Gunneridae</taxon>
        <taxon>Pentapetalae</taxon>
        <taxon>asterids</taxon>
        <taxon>Ericales</taxon>
        <taxon>Theaceae</taxon>
        <taxon>Camellia</taxon>
    </lineage>
</organism>
<name>A0ACC0IL64_9ERIC</name>
<sequence length="185" mass="21076">MGVPVREEVGQVSLSIDPPVVIPHNSAKKIETSERLKVKLDQSHTTPSALITTPLLVRYILLDLEMRIKKSKHKVWIIYAQCKCWKTFEKCVSITERIPRPFRKWVKYRLLKRQIGGGLKEILYCVDFKAGLKKDIEDFKLLVLKIKLSGNSTTHVALILFCHLCDKAQLTSGAKLVPYGLVSHI</sequence>
<evidence type="ECO:0000313" key="2">
    <source>
        <dbReference type="Proteomes" id="UP001060215"/>
    </source>
</evidence>
<proteinExistence type="predicted"/>